<evidence type="ECO:0000256" key="1">
    <source>
        <dbReference type="ARBA" id="ARBA00005964"/>
    </source>
</evidence>
<keyword evidence="6" id="KW-1185">Reference proteome</keyword>
<gene>
    <name evidence="5" type="ORF">B0I36DRAFT_363637</name>
</gene>
<feature type="domain" description="Carboxylesterase type B" evidence="4">
    <location>
        <begin position="49"/>
        <end position="543"/>
    </location>
</feature>
<dbReference type="GO" id="GO:0016787">
    <property type="term" value="F:hydrolase activity"/>
    <property type="evidence" value="ECO:0007669"/>
    <property type="project" value="UniProtKB-KW"/>
</dbReference>
<evidence type="ECO:0000256" key="3">
    <source>
        <dbReference type="RuleBase" id="RU361235"/>
    </source>
</evidence>
<keyword evidence="3" id="KW-0732">Signal</keyword>
<dbReference type="Proteomes" id="UP000756346">
    <property type="component" value="Unassembled WGS sequence"/>
</dbReference>
<evidence type="ECO:0000259" key="4">
    <source>
        <dbReference type="Pfam" id="PF00135"/>
    </source>
</evidence>
<dbReference type="SUPFAM" id="SSF53474">
    <property type="entry name" value="alpha/beta-Hydrolases"/>
    <property type="match status" value="1"/>
</dbReference>
<dbReference type="AlphaFoldDB" id="A0A9P8Y3R3"/>
<proteinExistence type="inferred from homology"/>
<reference evidence="5" key="1">
    <citation type="journal article" date="2021" name="Nat. Commun.">
        <title>Genetic determinants of endophytism in the Arabidopsis root mycobiome.</title>
        <authorList>
            <person name="Mesny F."/>
            <person name="Miyauchi S."/>
            <person name="Thiergart T."/>
            <person name="Pickel B."/>
            <person name="Atanasova L."/>
            <person name="Karlsson M."/>
            <person name="Huettel B."/>
            <person name="Barry K.W."/>
            <person name="Haridas S."/>
            <person name="Chen C."/>
            <person name="Bauer D."/>
            <person name="Andreopoulos W."/>
            <person name="Pangilinan J."/>
            <person name="LaButti K."/>
            <person name="Riley R."/>
            <person name="Lipzen A."/>
            <person name="Clum A."/>
            <person name="Drula E."/>
            <person name="Henrissat B."/>
            <person name="Kohler A."/>
            <person name="Grigoriev I.V."/>
            <person name="Martin F.M."/>
            <person name="Hacquard S."/>
        </authorList>
    </citation>
    <scope>NUCLEOTIDE SEQUENCE</scope>
    <source>
        <strain evidence="5">MPI-CAGE-CH-0230</strain>
    </source>
</reference>
<organism evidence="5 6">
    <name type="scientific">Microdochium trichocladiopsis</name>
    <dbReference type="NCBI Taxonomy" id="1682393"/>
    <lineage>
        <taxon>Eukaryota</taxon>
        <taxon>Fungi</taxon>
        <taxon>Dikarya</taxon>
        <taxon>Ascomycota</taxon>
        <taxon>Pezizomycotina</taxon>
        <taxon>Sordariomycetes</taxon>
        <taxon>Xylariomycetidae</taxon>
        <taxon>Xylariales</taxon>
        <taxon>Microdochiaceae</taxon>
        <taxon>Microdochium</taxon>
    </lineage>
</organism>
<feature type="signal peptide" evidence="3">
    <location>
        <begin position="1"/>
        <end position="20"/>
    </location>
</feature>
<dbReference type="InterPro" id="IPR019826">
    <property type="entry name" value="Carboxylesterase_B_AS"/>
</dbReference>
<name>A0A9P8Y3R3_9PEZI</name>
<dbReference type="EC" id="3.1.1.-" evidence="3"/>
<comment type="similarity">
    <text evidence="1 3">Belongs to the type-B carboxylesterase/lipase family.</text>
</comment>
<dbReference type="OrthoDB" id="408631at2759"/>
<dbReference type="Gene3D" id="3.40.50.1820">
    <property type="entry name" value="alpha/beta hydrolase"/>
    <property type="match status" value="1"/>
</dbReference>
<dbReference type="Pfam" id="PF00135">
    <property type="entry name" value="COesterase"/>
    <property type="match status" value="1"/>
</dbReference>
<dbReference type="InterPro" id="IPR050309">
    <property type="entry name" value="Type-B_Carboxylest/Lipase"/>
</dbReference>
<dbReference type="RefSeq" id="XP_046011330.1">
    <property type="nucleotide sequence ID" value="XM_046158835.1"/>
</dbReference>
<comment type="caution">
    <text evidence="5">The sequence shown here is derived from an EMBL/GenBank/DDBJ whole genome shotgun (WGS) entry which is preliminary data.</text>
</comment>
<evidence type="ECO:0000313" key="5">
    <source>
        <dbReference type="EMBL" id="KAH7029042.1"/>
    </source>
</evidence>
<dbReference type="PROSITE" id="PS00122">
    <property type="entry name" value="CARBOXYLESTERASE_B_1"/>
    <property type="match status" value="1"/>
</dbReference>
<sequence length="555" mass="59679">MKASLSIVGLAAAAARLAVAAPHRSINGRDNTVATVNLDYEVHQGNLNVTGGYYIFDNIPYAQQPVNELRFAKPQPITATSSTLNVGGGGDLQCIQSYPQWIIDLQARSNGISSELMAQVLYNQAGQTEECLLLNVYVPQKIFAKGDRAKASVLVWIHGGGFTFGSKTSVGNPAGIIARAGLDDDKGGIIFVSINYRLGLFGWLAGSDVTPNLGLYDQRAALDWVQKYISRFGGDPARVTIMGESAGGSSITHHITAYGGGDKLPFRAAIPQSPAFQFNIDTDATYKKTLAQATTESQQSVSSVAGLKSLTTDQLKSVNQKVTQAAIYGGFNFGVSVDGTYVPELPQVLFAKGKFNKGLDLLIAHMPITSEAAPFVPPTIATAADLRTYAEQSLATSSSAVIDELLTDVYPDVMDGTYPWTTQFGRAVVIATELNFACVARYISTAYNGHTHSYIFAYPPAYHAGDVKYEFYNGDASTVVDGVPINPQIAYNLQDTLVRFARKGDPTVSGLPKFERYGKEGNVLHFSDKGVVAAIDDLKNPRCDWIQKALVDGRL</sequence>
<dbReference type="InterPro" id="IPR029058">
    <property type="entry name" value="AB_hydrolase_fold"/>
</dbReference>
<feature type="chain" id="PRO_5040543535" description="Carboxylic ester hydrolase" evidence="3">
    <location>
        <begin position="21"/>
        <end position="555"/>
    </location>
</feature>
<dbReference type="GeneID" id="70188381"/>
<dbReference type="PANTHER" id="PTHR11559">
    <property type="entry name" value="CARBOXYLESTERASE"/>
    <property type="match status" value="1"/>
</dbReference>
<evidence type="ECO:0000313" key="6">
    <source>
        <dbReference type="Proteomes" id="UP000756346"/>
    </source>
</evidence>
<dbReference type="EMBL" id="JAGTJQ010000006">
    <property type="protein sequence ID" value="KAH7029042.1"/>
    <property type="molecule type" value="Genomic_DNA"/>
</dbReference>
<keyword evidence="2 3" id="KW-0378">Hydrolase</keyword>
<protein>
    <recommendedName>
        <fullName evidence="3">Carboxylic ester hydrolase</fullName>
        <ecNumber evidence="3">3.1.1.-</ecNumber>
    </recommendedName>
</protein>
<dbReference type="InterPro" id="IPR002018">
    <property type="entry name" value="CarbesteraseB"/>
</dbReference>
<accession>A0A9P8Y3R3</accession>
<evidence type="ECO:0000256" key="2">
    <source>
        <dbReference type="ARBA" id="ARBA00022801"/>
    </source>
</evidence>